<sequence>MRIFATAFLSSAAYLTFLAWPALSGDFEISGYGGYQTSPHSDITVSDGPDFRAGWDTKPFANPPYWGVRGTYWFDEGQLANWGISLDYTHAKVYADDKTLDRSGWDHFEFTDGLNLLTVNALYKFDIEGSKWAPYLGAGVGINVPHVEVTRASGTTFDYQFGGATVQAQAGLRYQFTDNWSAFAEYKGNYSWVDVDIDNGGKLKTEILTNAVNFGVNYRF</sequence>
<dbReference type="InterPro" id="IPR011250">
    <property type="entry name" value="OMP/PagP_B-barrel"/>
</dbReference>
<dbReference type="EMBL" id="JACHEG010000002">
    <property type="protein sequence ID" value="MBB6162648.1"/>
    <property type="molecule type" value="Genomic_DNA"/>
</dbReference>
<keyword evidence="5" id="KW-1185">Reference proteome</keyword>
<comment type="caution">
    <text evidence="4">The sequence shown here is derived from an EMBL/GenBank/DDBJ whole genome shotgun (WGS) entry which is preliminary data.</text>
</comment>
<reference evidence="4 5" key="1">
    <citation type="submission" date="2020-08" db="EMBL/GenBank/DDBJ databases">
        <title>Genomic Encyclopedia of Type Strains, Phase IV (KMG-IV): sequencing the most valuable type-strain genomes for metagenomic binning, comparative biology and taxonomic classification.</title>
        <authorList>
            <person name="Goeker M."/>
        </authorList>
    </citation>
    <scope>NUCLEOTIDE SEQUENCE [LARGE SCALE GENOMIC DNA]</scope>
    <source>
        <strain evidence="4 5">DSM 100734</strain>
    </source>
</reference>
<evidence type="ECO:0000256" key="1">
    <source>
        <dbReference type="ARBA" id="ARBA00022729"/>
    </source>
</evidence>
<dbReference type="Proteomes" id="UP000547879">
    <property type="component" value="Unassembled WGS sequence"/>
</dbReference>
<evidence type="ECO:0000259" key="3">
    <source>
        <dbReference type="Pfam" id="PF13505"/>
    </source>
</evidence>
<dbReference type="AlphaFoldDB" id="A0A7W9Y7L5"/>
<dbReference type="NCBIfam" id="TIGR01414">
    <property type="entry name" value="autotrans_barl"/>
    <property type="match status" value="1"/>
</dbReference>
<feature type="domain" description="Outer membrane protein beta-barrel" evidence="3">
    <location>
        <begin position="11"/>
        <end position="220"/>
    </location>
</feature>
<keyword evidence="1 2" id="KW-0732">Signal</keyword>
<dbReference type="GO" id="GO:0019867">
    <property type="term" value="C:outer membrane"/>
    <property type="evidence" value="ECO:0007669"/>
    <property type="project" value="InterPro"/>
</dbReference>
<feature type="chain" id="PRO_5031043705" evidence="2">
    <location>
        <begin position="25"/>
        <end position="220"/>
    </location>
</feature>
<dbReference type="InterPro" id="IPR006315">
    <property type="entry name" value="OM_autotransptr_brl_dom"/>
</dbReference>
<dbReference type="Gene3D" id="2.40.160.20">
    <property type="match status" value="1"/>
</dbReference>
<gene>
    <name evidence="4" type="ORF">HNQ72_002466</name>
</gene>
<dbReference type="Pfam" id="PF13505">
    <property type="entry name" value="OMP_b-brl"/>
    <property type="match status" value="1"/>
</dbReference>
<dbReference type="SUPFAM" id="SSF56925">
    <property type="entry name" value="OMPA-like"/>
    <property type="match status" value="1"/>
</dbReference>
<protein>
    <submittedName>
        <fullName evidence="4">Lipid A oxidase</fullName>
    </submittedName>
</protein>
<dbReference type="RefSeq" id="WP_183992492.1">
    <property type="nucleotide sequence ID" value="NZ_BMHW01000002.1"/>
</dbReference>
<name>A0A7W9Y7L5_9HYPH</name>
<evidence type="ECO:0000313" key="4">
    <source>
        <dbReference type="EMBL" id="MBB6162648.1"/>
    </source>
</evidence>
<accession>A0A7W9Y7L5</accession>
<proteinExistence type="predicted"/>
<feature type="signal peptide" evidence="2">
    <location>
        <begin position="1"/>
        <end position="24"/>
    </location>
</feature>
<organism evidence="4 5">
    <name type="scientific">Rhizobium wenxiniae</name>
    <dbReference type="NCBI Taxonomy" id="1737357"/>
    <lineage>
        <taxon>Bacteria</taxon>
        <taxon>Pseudomonadati</taxon>
        <taxon>Pseudomonadota</taxon>
        <taxon>Alphaproteobacteria</taxon>
        <taxon>Hyphomicrobiales</taxon>
        <taxon>Rhizobiaceae</taxon>
        <taxon>Rhizobium/Agrobacterium group</taxon>
        <taxon>Rhizobium</taxon>
    </lineage>
</organism>
<evidence type="ECO:0000313" key="5">
    <source>
        <dbReference type="Proteomes" id="UP000547879"/>
    </source>
</evidence>
<dbReference type="InterPro" id="IPR027385">
    <property type="entry name" value="Beta-barrel_OMP"/>
</dbReference>
<evidence type="ECO:0000256" key="2">
    <source>
        <dbReference type="SAM" id="SignalP"/>
    </source>
</evidence>